<feature type="region of interest" description="Disordered" evidence="1">
    <location>
        <begin position="1"/>
        <end position="20"/>
    </location>
</feature>
<sequence>MSASHTIPQDRMNLDASSRTGDLPRQLAYVLARMAQRHDENEQVHPSNIESQSTLSGWLSHYLNDKNLPPPTTAAGLPKPPTPQFSDIPSGAPLNQIEQILLDDASDLQGYRYYMLKPFRDKLIESWDKYYPWLQAWRERVRVAATDAQARGLLADTHELMQRLRRRDPSLSDISKCKISYETGFGKEYFIFTGMESHIETQAADEDVPNRDVNDSDSSSTLSDTKADSEDVIDLTCMNDREQDGDGSIMESDVEHKPEHQAQEVLYDWQRTPDPLDVIEDPELSYGQPASKYKALKDTPSVPANRRYQSWATKSLATACRLRNLDGNGSKWELIGRLREADADDDERAEYHGSTEKPAYLLPTCRECVRADTPCDYAFVEGKGPRSKIVKWEKIKAKKRKRAPK</sequence>
<dbReference type="InterPro" id="IPR036361">
    <property type="entry name" value="SAP_dom_sf"/>
</dbReference>
<keyword evidence="3" id="KW-1185">Reference proteome</keyword>
<feature type="region of interest" description="Disordered" evidence="1">
    <location>
        <begin position="201"/>
        <end position="229"/>
    </location>
</feature>
<reference evidence="2 3" key="1">
    <citation type="submission" date="2023-01" db="EMBL/GenBank/DDBJ databases">
        <title>Analysis of 21 Apiospora genomes using comparative genomics revels a genus with tremendous synthesis potential of carbohydrate active enzymes and secondary metabolites.</title>
        <authorList>
            <person name="Sorensen T."/>
        </authorList>
    </citation>
    <scope>NUCLEOTIDE SEQUENCE [LARGE SCALE GENOMIC DNA]</scope>
    <source>
        <strain evidence="2 3">CBS 33761</strain>
    </source>
</reference>
<evidence type="ECO:0000313" key="3">
    <source>
        <dbReference type="Proteomes" id="UP001444661"/>
    </source>
</evidence>
<evidence type="ECO:0000313" key="2">
    <source>
        <dbReference type="EMBL" id="KAK8022753.1"/>
    </source>
</evidence>
<evidence type="ECO:0008006" key="4">
    <source>
        <dbReference type="Google" id="ProtNLM"/>
    </source>
</evidence>
<dbReference type="Gene3D" id="1.10.720.30">
    <property type="entry name" value="SAP domain"/>
    <property type="match status" value="1"/>
</dbReference>
<proteinExistence type="predicted"/>
<dbReference type="Proteomes" id="UP001444661">
    <property type="component" value="Unassembled WGS sequence"/>
</dbReference>
<name>A0ABR1RY16_9PEZI</name>
<dbReference type="EMBL" id="JAQQWK010000012">
    <property type="protein sequence ID" value="KAK8022753.1"/>
    <property type="molecule type" value="Genomic_DNA"/>
</dbReference>
<gene>
    <name evidence="2" type="ORF">PG993_013520</name>
</gene>
<organism evidence="2 3">
    <name type="scientific">Apiospora rasikravindrae</name>
    <dbReference type="NCBI Taxonomy" id="990691"/>
    <lineage>
        <taxon>Eukaryota</taxon>
        <taxon>Fungi</taxon>
        <taxon>Dikarya</taxon>
        <taxon>Ascomycota</taxon>
        <taxon>Pezizomycotina</taxon>
        <taxon>Sordariomycetes</taxon>
        <taxon>Xylariomycetidae</taxon>
        <taxon>Amphisphaeriales</taxon>
        <taxon>Apiosporaceae</taxon>
        <taxon>Apiospora</taxon>
    </lineage>
</organism>
<evidence type="ECO:0000256" key="1">
    <source>
        <dbReference type="SAM" id="MobiDB-lite"/>
    </source>
</evidence>
<protein>
    <recommendedName>
        <fullName evidence="4">SAP domain-containing protein</fullName>
    </recommendedName>
</protein>
<comment type="caution">
    <text evidence="2">The sequence shown here is derived from an EMBL/GenBank/DDBJ whole genome shotgun (WGS) entry which is preliminary data.</text>
</comment>
<accession>A0ABR1RY16</accession>